<evidence type="ECO:0000313" key="4">
    <source>
        <dbReference type="Proteomes" id="UP000706580"/>
    </source>
</evidence>
<evidence type="ECO:0000256" key="1">
    <source>
        <dbReference type="SAM" id="MobiDB-lite"/>
    </source>
</evidence>
<feature type="transmembrane region" description="Helical" evidence="2">
    <location>
        <begin position="145"/>
        <end position="162"/>
    </location>
</feature>
<dbReference type="Pfam" id="PF10097">
    <property type="entry name" value="DUF2335"/>
    <property type="match status" value="1"/>
</dbReference>
<feature type="region of interest" description="Disordered" evidence="1">
    <location>
        <begin position="1"/>
        <end position="35"/>
    </location>
</feature>
<dbReference type="InterPro" id="IPR019284">
    <property type="entry name" value="RP532"/>
</dbReference>
<reference evidence="3 4" key="1">
    <citation type="submission" date="2020-11" db="EMBL/GenBank/DDBJ databases">
        <title>Draft Genome of Enterobacter sp. strain EMC7.</title>
        <authorList>
            <person name="Barman P."/>
            <person name="Sinha S."/>
            <person name="Sen S."/>
            <person name="Chakraborty R."/>
        </authorList>
    </citation>
    <scope>NUCLEOTIDE SEQUENCE [LARGE SCALE GENOMIC DNA]</scope>
    <source>
        <strain evidence="3 4">EMC7</strain>
    </source>
</reference>
<feature type="compositionally biased region" description="Polar residues" evidence="1">
    <location>
        <begin position="10"/>
        <end position="26"/>
    </location>
</feature>
<proteinExistence type="predicted"/>
<dbReference type="EMBL" id="JADMNK010000014">
    <property type="protein sequence ID" value="MBZ0060136.1"/>
    <property type="molecule type" value="Genomic_DNA"/>
</dbReference>
<name>A0ABS7S0P6_9ENTR</name>
<organism evidence="3 4">
    <name type="scientific">Leclercia barmai</name>
    <dbReference type="NCBI Taxonomy" id="2785629"/>
    <lineage>
        <taxon>Bacteria</taxon>
        <taxon>Pseudomonadati</taxon>
        <taxon>Pseudomonadota</taxon>
        <taxon>Gammaproteobacteria</taxon>
        <taxon>Enterobacterales</taxon>
        <taxon>Enterobacteriaceae</taxon>
        <taxon>Leclercia</taxon>
    </lineage>
</organism>
<keyword evidence="4" id="KW-1185">Reference proteome</keyword>
<dbReference type="RefSeq" id="WP_062677028.1">
    <property type="nucleotide sequence ID" value="NZ_JADMNK010000014.1"/>
</dbReference>
<keyword evidence="2" id="KW-0472">Membrane</keyword>
<comment type="caution">
    <text evidence="3">The sequence shown here is derived from an EMBL/GenBank/DDBJ whole genome shotgun (WGS) entry which is preliminary data.</text>
</comment>
<sequence length="184" mass="20533">MQPEHPKQVPQASTNTQDYTGKQSDSPEFEEVEEDLSKEIIEHPDAFSRVLDRPEIQEIVVAHHAFQGPLPPPYLLRGYQDILPDAPERIFQLTEKEFAHRQKMEEKALDGAINRDQRGQRFGLGATLFTVACATLLGLTGHEVLAGAVIGTVVAVACIFVLRQKPSIKKQPEDNNNVEEEKPA</sequence>
<evidence type="ECO:0000313" key="3">
    <source>
        <dbReference type="EMBL" id="MBZ0060136.1"/>
    </source>
</evidence>
<evidence type="ECO:0000256" key="2">
    <source>
        <dbReference type="SAM" id="Phobius"/>
    </source>
</evidence>
<protein>
    <submittedName>
        <fullName evidence="3">DUF2335 domain-containing protein</fullName>
    </submittedName>
</protein>
<dbReference type="Proteomes" id="UP000706580">
    <property type="component" value="Unassembled WGS sequence"/>
</dbReference>
<keyword evidence="2" id="KW-1133">Transmembrane helix</keyword>
<keyword evidence="2" id="KW-0812">Transmembrane</keyword>
<gene>
    <name evidence="3" type="ORF">ITX56_20530</name>
</gene>
<feature type="transmembrane region" description="Helical" evidence="2">
    <location>
        <begin position="122"/>
        <end position="139"/>
    </location>
</feature>
<accession>A0ABS7S0P6</accession>